<feature type="region of interest" description="Disordered" evidence="1">
    <location>
        <begin position="279"/>
        <end position="300"/>
    </location>
</feature>
<organism evidence="3 4">
    <name type="scientific">Coemansia spiralis</name>
    <dbReference type="NCBI Taxonomy" id="417178"/>
    <lineage>
        <taxon>Eukaryota</taxon>
        <taxon>Fungi</taxon>
        <taxon>Fungi incertae sedis</taxon>
        <taxon>Zoopagomycota</taxon>
        <taxon>Kickxellomycotina</taxon>
        <taxon>Kickxellomycetes</taxon>
        <taxon>Kickxellales</taxon>
        <taxon>Kickxellaceae</taxon>
        <taxon>Coemansia</taxon>
    </lineage>
</organism>
<dbReference type="InterPro" id="IPR029071">
    <property type="entry name" value="Ubiquitin-like_domsf"/>
</dbReference>
<feature type="compositionally biased region" description="Pro residues" evidence="1">
    <location>
        <begin position="197"/>
        <end position="208"/>
    </location>
</feature>
<evidence type="ECO:0000259" key="2">
    <source>
        <dbReference type="PROSITE" id="PS50033"/>
    </source>
</evidence>
<dbReference type="InterPro" id="IPR021569">
    <property type="entry name" value="TUG-UBL1"/>
</dbReference>
<comment type="caution">
    <text evidence="3">The sequence shown here is derived from an EMBL/GenBank/DDBJ whole genome shotgun (WGS) entry which is preliminary data.</text>
</comment>
<gene>
    <name evidence="3" type="ORF">GGI25_004548</name>
</gene>
<dbReference type="SUPFAM" id="SSF54236">
    <property type="entry name" value="Ubiquitin-like"/>
    <property type="match status" value="2"/>
</dbReference>
<evidence type="ECO:0000313" key="4">
    <source>
        <dbReference type="Proteomes" id="UP001151518"/>
    </source>
</evidence>
<feature type="region of interest" description="Disordered" evidence="1">
    <location>
        <begin position="399"/>
        <end position="425"/>
    </location>
</feature>
<feature type="compositionally biased region" description="Polar residues" evidence="1">
    <location>
        <begin position="545"/>
        <end position="556"/>
    </location>
</feature>
<dbReference type="Pfam" id="PF11470">
    <property type="entry name" value="TUG-UBL1"/>
    <property type="match status" value="1"/>
</dbReference>
<dbReference type="GO" id="GO:0012506">
    <property type="term" value="C:vesicle membrane"/>
    <property type="evidence" value="ECO:0007669"/>
    <property type="project" value="TreeGrafter"/>
</dbReference>
<evidence type="ECO:0000256" key="1">
    <source>
        <dbReference type="SAM" id="MobiDB-lite"/>
    </source>
</evidence>
<dbReference type="GO" id="GO:0005737">
    <property type="term" value="C:cytoplasm"/>
    <property type="evidence" value="ECO:0007669"/>
    <property type="project" value="TreeGrafter"/>
</dbReference>
<feature type="compositionally biased region" description="Low complexity" evidence="1">
    <location>
        <begin position="564"/>
        <end position="589"/>
    </location>
</feature>
<name>A0A9W8G4K0_9FUNG</name>
<dbReference type="InterPro" id="IPR001012">
    <property type="entry name" value="UBX_dom"/>
</dbReference>
<dbReference type="PANTHER" id="PTHR46467:SF1">
    <property type="entry name" value="TETHER CONTAINING UBX DOMAIN FOR GLUT4"/>
    <property type="match status" value="1"/>
</dbReference>
<feature type="domain" description="UBX" evidence="2">
    <location>
        <begin position="422"/>
        <end position="499"/>
    </location>
</feature>
<dbReference type="OrthoDB" id="440781at2759"/>
<dbReference type="PROSITE" id="PS50033">
    <property type="entry name" value="UBX"/>
    <property type="match status" value="1"/>
</dbReference>
<feature type="region of interest" description="Disordered" evidence="1">
    <location>
        <begin position="185"/>
        <end position="209"/>
    </location>
</feature>
<accession>A0A9W8G4K0</accession>
<feature type="region of interest" description="Disordered" evidence="1">
    <location>
        <begin position="532"/>
        <end position="611"/>
    </location>
</feature>
<dbReference type="GO" id="GO:0005634">
    <property type="term" value="C:nucleus"/>
    <property type="evidence" value="ECO:0007669"/>
    <property type="project" value="TreeGrafter"/>
</dbReference>
<evidence type="ECO:0000313" key="3">
    <source>
        <dbReference type="EMBL" id="KAJ2673801.1"/>
    </source>
</evidence>
<dbReference type="CDD" id="cd16105">
    <property type="entry name" value="Ubl_ASPSCR1_like"/>
    <property type="match status" value="1"/>
</dbReference>
<feature type="compositionally biased region" description="Basic and acidic residues" evidence="1">
    <location>
        <begin position="399"/>
        <end position="418"/>
    </location>
</feature>
<dbReference type="Gene3D" id="3.10.20.90">
    <property type="entry name" value="Phosphatidylinositol 3-kinase Catalytic Subunit, Chain A, domain 1"/>
    <property type="match status" value="2"/>
</dbReference>
<dbReference type="EMBL" id="JANBTW010000063">
    <property type="protein sequence ID" value="KAJ2673801.1"/>
    <property type="molecule type" value="Genomic_DNA"/>
</dbReference>
<reference evidence="3" key="1">
    <citation type="submission" date="2022-07" db="EMBL/GenBank/DDBJ databases">
        <title>Phylogenomic reconstructions and comparative analyses of Kickxellomycotina fungi.</title>
        <authorList>
            <person name="Reynolds N.K."/>
            <person name="Stajich J.E."/>
            <person name="Barry K."/>
            <person name="Grigoriev I.V."/>
            <person name="Crous P."/>
            <person name="Smith M.E."/>
        </authorList>
    </citation>
    <scope>NUCLEOTIDE SEQUENCE</scope>
    <source>
        <strain evidence="3">NRRL 3115</strain>
    </source>
</reference>
<dbReference type="GO" id="GO:0006886">
    <property type="term" value="P:intracellular protein transport"/>
    <property type="evidence" value="ECO:0007669"/>
    <property type="project" value="TreeGrafter"/>
</dbReference>
<proteinExistence type="predicted"/>
<sequence>MTTLSVVYAPERAVTVKATPTTTLQSVIAMACEKIPNAAHPESYLLVYNNKTLDLSLPVRFANLPQGAKLTLKLAPPSLRNRGASAPASQGLGAGNVSGGAAASAQKIKVALQIVGSVRIINDFLPTTTLWDIVATAEAGSNGQLNLTAKYREDRAEDPGRGSNSPAESMKRAVFGSMQNVYATITGSNPSSRTASPSPPTRTSPQPAPMRIYQQPVLLLPHKEISTIEEMQSTTLRSLGFTKGNLMIRLSFRDAPMPAVVPPKPVVENQAKVQSASTVFHKESSAPTLSTPITPKPTAPTTTEAAQAVCPIDKHADNKQTDGHLVSAAKLADSTTAIDLGNAPSIQLLSQRQVRVFNAPSSPSAPLSSRFVLPDSFYQITSNDTAMLVRIQKARMAESERGFKSRSAQEAEEAQRHEQFKKKHPKTAVRFRFPDLTQIQATFLSAETVSELFVFIEAILRLPQALRTLVLQPPLQDLVDMKNKTLFDAKMTPAVVVHVRFQSDIPKTVNTMALLCSEVSALAEVLDPAAESPMAADSNDGRAATPTTSNHASLLASSARDPASSTNRGNSSSSPGYTQKTSSSSSQQSKDNAATAQGARMPKWFLAGQKR</sequence>
<dbReference type="Proteomes" id="UP001151518">
    <property type="component" value="Unassembled WGS sequence"/>
</dbReference>
<dbReference type="AlphaFoldDB" id="A0A9W8G4K0"/>
<protein>
    <recommendedName>
        <fullName evidence="2">UBX domain-containing protein</fullName>
    </recommendedName>
</protein>
<dbReference type="PANTHER" id="PTHR46467">
    <property type="entry name" value="TETHER CONTAINING UBX DOMAIN FOR GLUT4"/>
    <property type="match status" value="1"/>
</dbReference>